<reference evidence="2 3" key="1">
    <citation type="submission" date="2021-06" db="EMBL/GenBank/DDBJ databases">
        <authorList>
            <person name="Kallberg Y."/>
            <person name="Tangrot J."/>
            <person name="Rosling A."/>
        </authorList>
    </citation>
    <scope>NUCLEOTIDE SEQUENCE [LARGE SCALE GENOMIC DNA]</scope>
    <source>
        <strain evidence="2 3">120-4 pot B 10/14</strain>
    </source>
</reference>
<evidence type="ECO:0000313" key="3">
    <source>
        <dbReference type="Proteomes" id="UP000789901"/>
    </source>
</evidence>
<feature type="compositionally biased region" description="Basic and acidic residues" evidence="1">
    <location>
        <begin position="35"/>
        <end position="46"/>
    </location>
</feature>
<evidence type="ECO:0000313" key="2">
    <source>
        <dbReference type="EMBL" id="CAG8591697.1"/>
    </source>
</evidence>
<gene>
    <name evidence="2" type="ORF">GMARGA_LOCUS6439</name>
</gene>
<sequence length="46" mass="5433">MKSSEKELQLTPTMKSPEKELQLTPMMKSYLKKKYNNEKNSKMTPI</sequence>
<comment type="caution">
    <text evidence="2">The sequence shown here is derived from an EMBL/GenBank/DDBJ whole genome shotgun (WGS) entry which is preliminary data.</text>
</comment>
<accession>A0ABN7UIM8</accession>
<feature type="region of interest" description="Disordered" evidence="1">
    <location>
        <begin position="25"/>
        <end position="46"/>
    </location>
</feature>
<proteinExistence type="predicted"/>
<keyword evidence="3" id="KW-1185">Reference proteome</keyword>
<dbReference type="EMBL" id="CAJVQB010002916">
    <property type="protein sequence ID" value="CAG8591697.1"/>
    <property type="molecule type" value="Genomic_DNA"/>
</dbReference>
<name>A0ABN7UIM8_GIGMA</name>
<protein>
    <submittedName>
        <fullName evidence="2">32791_t:CDS:1</fullName>
    </submittedName>
</protein>
<organism evidence="2 3">
    <name type="scientific">Gigaspora margarita</name>
    <dbReference type="NCBI Taxonomy" id="4874"/>
    <lineage>
        <taxon>Eukaryota</taxon>
        <taxon>Fungi</taxon>
        <taxon>Fungi incertae sedis</taxon>
        <taxon>Mucoromycota</taxon>
        <taxon>Glomeromycotina</taxon>
        <taxon>Glomeromycetes</taxon>
        <taxon>Diversisporales</taxon>
        <taxon>Gigasporaceae</taxon>
        <taxon>Gigaspora</taxon>
    </lineage>
</organism>
<dbReference type="Proteomes" id="UP000789901">
    <property type="component" value="Unassembled WGS sequence"/>
</dbReference>
<evidence type="ECO:0000256" key="1">
    <source>
        <dbReference type="SAM" id="MobiDB-lite"/>
    </source>
</evidence>